<gene>
    <name evidence="3" type="ORF">GHN94_16705</name>
</gene>
<dbReference type="Pfam" id="PF00353">
    <property type="entry name" value="HemolysinCabind"/>
    <property type="match status" value="3"/>
</dbReference>
<organism evidence="3 4">
    <name type="scientific">Pseudomonas helleri</name>
    <dbReference type="NCBI Taxonomy" id="1608996"/>
    <lineage>
        <taxon>Bacteria</taxon>
        <taxon>Pseudomonadati</taxon>
        <taxon>Pseudomonadota</taxon>
        <taxon>Gammaproteobacteria</taxon>
        <taxon>Pseudomonadales</taxon>
        <taxon>Pseudomonadaceae</taxon>
        <taxon>Pseudomonas</taxon>
    </lineage>
</organism>
<dbReference type="InterPro" id="IPR001343">
    <property type="entry name" value="Hemolysn_Ca-bd"/>
</dbReference>
<dbReference type="Pfam" id="PF13946">
    <property type="entry name" value="DUF4214"/>
    <property type="match status" value="1"/>
</dbReference>
<accession>A0ABW9PJM3</accession>
<evidence type="ECO:0000256" key="1">
    <source>
        <dbReference type="ARBA" id="ARBA00022837"/>
    </source>
</evidence>
<keyword evidence="4" id="KW-1185">Reference proteome</keyword>
<comment type="caution">
    <text evidence="3">The sequence shown here is derived from an EMBL/GenBank/DDBJ whole genome shotgun (WGS) entry which is preliminary data.</text>
</comment>
<dbReference type="InterPro" id="IPR011049">
    <property type="entry name" value="Serralysin-like_metalloprot_C"/>
</dbReference>
<sequence length="936" mass="91651">MAVVTTQQKVAALYTAIFNRAPDQAGLNFWTAQINAGTSFASIAAGFAQHEVFTTGIGALDNAGYVSALYTNILGSAGDTAGIAYWTARLAAGESKAAIVAEFVNGSLTIDIPALLASGGISAADAAAATIRQQTLTNKADVGIYFANTLGAASNLNPATVSTSKAGLEADPIYKASQAAIAGVDSTAASVQTAKDAIAVAAGSANPAEALLGHTFTLTPGADTFVGSASNDTFNALTIKADGSDANTLTSFDSIDGGAGNDTLNIYSDSANNVGLKGATVKNVETINFFNSDEGTTTHKGFGPVDASQFVGATAINQINIASDVSNLAAGAVAGFNGVASPAGATALSVGAAAGVASATVNLTGFKGVDAGTVGTFDAGDNTAGLKVSGAALNSVTVTGSLAQAVTSTVTGQEAKLALNVVAGKDVESVSINTAVNSELKVSNAGGKVLSTVDASASTGNIDLDTEALLDSVATVKTGSGADKVGLATSLNTTVKAASVSTGAGNDTINVEAVVGTPAAGQTVTVDAGEGDDVIQLALKAGIGYNVAAGAGDDTVVIAGTVKTTDKIDGGAGTDTVSLALADPKTLVADDYIVFNKVLTNFETLQLTGSAATMDASQLGAGYTTIDLATDSKVINVGAQTLVAHGDLTAEANGVVFNTADVEASGVKTYAGSLSITEDAAGTVTAFANSVALSVKAGTAAVASTLAGDVQTAAVSLVNSVDSATAPIADTIASVTVGALVGGTGIAGLTSLTLSGNGSATVFNGANDKLVTVDASNLGGVYTQGVNKGAAIAGLTYTSANTAAETIKLGAGQDNITLGASTYGKVDVVTGLNLVASAADAKVVDATKSDILHINGVDLSTTGALGFTTTQTDLDLALKDAAAYANTKTTDVAFHMGGNTYVLHDAGTLGGIDAADTVVKISGQVNLDLLASSLVA</sequence>
<dbReference type="Gene3D" id="1.10.3130.20">
    <property type="entry name" value="Phycobilisome linker domain"/>
    <property type="match status" value="1"/>
</dbReference>
<dbReference type="InterPro" id="IPR038255">
    <property type="entry name" value="PBS_linker_sf"/>
</dbReference>
<keyword evidence="1" id="KW-0106">Calcium</keyword>
<evidence type="ECO:0000259" key="2">
    <source>
        <dbReference type="Pfam" id="PF13946"/>
    </source>
</evidence>
<dbReference type="PRINTS" id="PR00313">
    <property type="entry name" value="CABNDNGRPT"/>
</dbReference>
<dbReference type="RefSeq" id="WP_153427697.1">
    <property type="nucleotide sequence ID" value="NZ_WIWP01000034.1"/>
</dbReference>
<proteinExistence type="predicted"/>
<evidence type="ECO:0000313" key="4">
    <source>
        <dbReference type="Proteomes" id="UP000713985"/>
    </source>
</evidence>
<evidence type="ECO:0000313" key="3">
    <source>
        <dbReference type="EMBL" id="MQT27461.1"/>
    </source>
</evidence>
<feature type="domain" description="DUF4214" evidence="2">
    <location>
        <begin position="44"/>
        <end position="104"/>
    </location>
</feature>
<dbReference type="EMBL" id="WIWP01000034">
    <property type="protein sequence ID" value="MQT27461.1"/>
    <property type="molecule type" value="Genomic_DNA"/>
</dbReference>
<name>A0ABW9PJM3_9PSED</name>
<dbReference type="Gene3D" id="2.160.20.160">
    <property type="match status" value="1"/>
</dbReference>
<dbReference type="Proteomes" id="UP000713985">
    <property type="component" value="Unassembled WGS sequence"/>
</dbReference>
<dbReference type="SUPFAM" id="SSF51120">
    <property type="entry name" value="beta-Roll"/>
    <property type="match status" value="1"/>
</dbReference>
<dbReference type="InterPro" id="IPR025282">
    <property type="entry name" value="DUF4214"/>
</dbReference>
<reference evidence="3 4" key="1">
    <citation type="submission" date="2019-10" db="EMBL/GenBank/DDBJ databases">
        <title>Evaluation of single-gene subtyping targets for Pseudomonas.</title>
        <authorList>
            <person name="Reichler S.J."/>
            <person name="Orsi R.H."/>
            <person name="Wiedmann M."/>
            <person name="Martin N.H."/>
            <person name="Murphy S.I."/>
        </authorList>
    </citation>
    <scope>NUCLEOTIDE SEQUENCE [LARGE SCALE GENOMIC DNA]</scope>
    <source>
        <strain evidence="3 4">FSL R10-0802</strain>
    </source>
</reference>
<protein>
    <submittedName>
        <fullName evidence="3">DUF4214 domain-containing protein</fullName>
    </submittedName>
</protein>